<comment type="caution">
    <text evidence="13">The sequence shown here is derived from an EMBL/GenBank/DDBJ whole genome shotgun (WGS) entry which is preliminary data.</text>
</comment>
<dbReference type="Gene3D" id="3.30.160.60">
    <property type="entry name" value="Classic Zinc Finger"/>
    <property type="match status" value="2"/>
</dbReference>
<dbReference type="Pfam" id="PF22996">
    <property type="entry name" value="C2H2-2nd_BIRD-IDD"/>
    <property type="match status" value="1"/>
</dbReference>
<evidence type="ECO:0000256" key="11">
    <source>
        <dbReference type="SAM" id="MobiDB-lite"/>
    </source>
</evidence>
<dbReference type="AlphaFoldDB" id="A0A8K0I9U3"/>
<keyword evidence="14" id="KW-1185">Reference proteome</keyword>
<evidence type="ECO:0000256" key="5">
    <source>
        <dbReference type="ARBA" id="ARBA00023015"/>
    </source>
</evidence>
<dbReference type="EMBL" id="CM017877">
    <property type="protein sequence ID" value="KAG1346361.1"/>
    <property type="molecule type" value="Genomic_DNA"/>
</dbReference>
<dbReference type="FunFam" id="3.30.160.60:FF:000131">
    <property type="entry name" value="protein indeterminate-domain 5, chloroplastic-like"/>
    <property type="match status" value="1"/>
</dbReference>
<evidence type="ECO:0000256" key="2">
    <source>
        <dbReference type="ARBA" id="ARBA00022737"/>
    </source>
</evidence>
<dbReference type="InterPro" id="IPR055187">
    <property type="entry name" value="C2CH-3rd_BIRD-IDD"/>
</dbReference>
<evidence type="ECO:0000256" key="8">
    <source>
        <dbReference type="ARBA" id="ARBA00072973"/>
    </source>
</evidence>
<dbReference type="SUPFAM" id="SSF57667">
    <property type="entry name" value="beta-beta-alpha zinc fingers"/>
    <property type="match status" value="1"/>
</dbReference>
<organism evidence="13 14">
    <name type="scientific">Cocos nucifera</name>
    <name type="common">Coconut palm</name>
    <dbReference type="NCBI Taxonomy" id="13894"/>
    <lineage>
        <taxon>Eukaryota</taxon>
        <taxon>Viridiplantae</taxon>
        <taxon>Streptophyta</taxon>
        <taxon>Embryophyta</taxon>
        <taxon>Tracheophyta</taxon>
        <taxon>Spermatophyta</taxon>
        <taxon>Magnoliopsida</taxon>
        <taxon>Liliopsida</taxon>
        <taxon>Arecaceae</taxon>
        <taxon>Arecoideae</taxon>
        <taxon>Cocoseae</taxon>
        <taxon>Attaleinae</taxon>
        <taxon>Cocos</taxon>
    </lineage>
</organism>
<dbReference type="Proteomes" id="UP000797356">
    <property type="component" value="Chromosome 6"/>
</dbReference>
<dbReference type="InterPro" id="IPR036866">
    <property type="entry name" value="RibonucZ/Hydroxyglut_hydro"/>
</dbReference>
<dbReference type="Pfam" id="PF22992">
    <property type="entry name" value="C2CH-4th_BIRD-IDD"/>
    <property type="match status" value="1"/>
</dbReference>
<evidence type="ECO:0000313" key="14">
    <source>
        <dbReference type="Proteomes" id="UP000797356"/>
    </source>
</evidence>
<proteinExistence type="predicted"/>
<gene>
    <name evidence="13" type="ORF">COCNU_06G001900</name>
</gene>
<evidence type="ECO:0000256" key="7">
    <source>
        <dbReference type="ARBA" id="ARBA00059785"/>
    </source>
</evidence>
<evidence type="ECO:0000313" key="13">
    <source>
        <dbReference type="EMBL" id="KAG1346361.1"/>
    </source>
</evidence>
<keyword evidence="5" id="KW-0805">Transcription regulation</keyword>
<dbReference type="GO" id="GO:0003700">
    <property type="term" value="F:DNA-binding transcription factor activity"/>
    <property type="evidence" value="ECO:0007669"/>
    <property type="project" value="TreeGrafter"/>
</dbReference>
<keyword evidence="6" id="KW-0804">Transcription</keyword>
<sequence length="634" mass="69515">MGWLWDLGSRHPCLSGGPGQYRTVLAYFQSKVQGAILEVTNLSLLVSSSLVKLEKAKRKSRKDENTWIDVSDIPEETYELLKDCELLILDALRPDRSSSTHFGLPRVDALEEVRKIQPRRTLLTGMMHLMDHDKANEHLSKLMEKEGLDVQLSYDGLRVPQHQVLEENLTSASGEASVSPNQQSSSFGSINPNPVKKKRSLPGNPDPDAEVIALSPKTLMATNRFVCEICNKGFQRDQNLQLHRRGHNLPWKLKQRSNKEVVRKKVYICPEVTCVHHDPSRALGDLTGIKKHFCRKHGEKRWKCDKCSKKYAVQSDWKAHTKICGTREYRCNCGTLFSRRDSFITHRAFCDALAEESARAITANPMVNHHHLLCSQPTASHDLSSTPNTSIQQAQFPHLMRTTEGSTSTASSQDLSLKGEHQQQDFSIRPEIPPWVACQGPGPPLDLPPSIYPTRLGPEFRNENQTPHPPLYQTSAATPHLSATALLQKAAQMGATLSRTPHTGQISATRFGLGLPSHQEMGGGGGGGLVLEDMVMASMSSAPGLGGGSFEGALGGMLGSKKEGYGVEGLIRSHGRNEGGVGGGGGGNDDGTTRDFLGLRAFSYGEILNMAGLDPCMASSSFEQPQKNKEPWHG</sequence>
<keyword evidence="4" id="KW-0862">Zinc</keyword>
<dbReference type="InterPro" id="IPR055185">
    <property type="entry name" value="C2CH-4th_BIRD-IDD"/>
</dbReference>
<dbReference type="GO" id="GO:0008270">
    <property type="term" value="F:zinc ion binding"/>
    <property type="evidence" value="ECO:0007669"/>
    <property type="project" value="UniProtKB-KW"/>
</dbReference>
<dbReference type="Gene3D" id="3.60.15.10">
    <property type="entry name" value="Ribonuclease Z/Hydroxyacylglutathione hydrolase-like"/>
    <property type="match status" value="1"/>
</dbReference>
<feature type="region of interest" description="Disordered" evidence="11">
    <location>
        <begin position="400"/>
        <end position="425"/>
    </location>
</feature>
<feature type="domain" description="C2H2-type" evidence="12">
    <location>
        <begin position="225"/>
        <end position="247"/>
    </location>
</feature>
<dbReference type="PROSITE" id="PS00028">
    <property type="entry name" value="ZINC_FINGER_C2H2_1"/>
    <property type="match status" value="1"/>
</dbReference>
<evidence type="ECO:0000256" key="3">
    <source>
        <dbReference type="ARBA" id="ARBA00022771"/>
    </source>
</evidence>
<feature type="region of interest" description="Disordered" evidence="11">
    <location>
        <begin position="170"/>
        <end position="209"/>
    </location>
</feature>
<evidence type="ECO:0000256" key="6">
    <source>
        <dbReference type="ARBA" id="ARBA00023163"/>
    </source>
</evidence>
<dbReference type="OrthoDB" id="6354171at2759"/>
<feature type="compositionally biased region" description="Polar residues" evidence="11">
    <location>
        <begin position="170"/>
        <end position="192"/>
    </location>
</feature>
<keyword evidence="2" id="KW-0677">Repeat</keyword>
<dbReference type="PROSITE" id="PS50157">
    <property type="entry name" value="ZINC_FINGER_C2H2_2"/>
    <property type="match status" value="1"/>
</dbReference>
<dbReference type="Pfam" id="PF00096">
    <property type="entry name" value="zf-C2H2"/>
    <property type="match status" value="1"/>
</dbReference>
<dbReference type="InterPro" id="IPR031140">
    <property type="entry name" value="IDD1-16"/>
</dbReference>
<evidence type="ECO:0000256" key="1">
    <source>
        <dbReference type="ARBA" id="ARBA00022723"/>
    </source>
</evidence>
<dbReference type="FunFam" id="3.30.160.60:FF:000554">
    <property type="entry name" value="protein indeterminate-domain 12-like"/>
    <property type="match status" value="1"/>
</dbReference>
<evidence type="ECO:0000256" key="4">
    <source>
        <dbReference type="ARBA" id="ARBA00022833"/>
    </source>
</evidence>
<keyword evidence="1" id="KW-0479">Metal-binding</keyword>
<evidence type="ECO:0000256" key="9">
    <source>
        <dbReference type="ARBA" id="ARBA00083437"/>
    </source>
</evidence>
<comment type="function">
    <text evidence="7">Transcription activator that acts as a flowering master switch in both long and short days, independently of the circadian clock. Promotes flowering upstream of HD1 by up-regulating FTL1, FTL4, FTL5, FTL6, EHD1, HD3A and RFT1. Seems to repress FTL11 expression. May recognize the consensus motif 5'-TTTGTCGTAAT-3' in target gene promoters.</text>
</comment>
<feature type="compositionally biased region" description="Polar residues" evidence="11">
    <location>
        <begin position="403"/>
        <end position="415"/>
    </location>
</feature>
<reference evidence="13" key="2">
    <citation type="submission" date="2019-07" db="EMBL/GenBank/DDBJ databases">
        <authorList>
            <person name="Yang Y."/>
            <person name="Bocs S."/>
            <person name="Baudouin L."/>
        </authorList>
    </citation>
    <scope>NUCLEOTIDE SEQUENCE</scope>
    <source>
        <tissue evidence="13">Spear leaf of Hainan Tall coconut</tissue>
    </source>
</reference>
<accession>A0A8K0I9U3</accession>
<dbReference type="InterPro" id="IPR055186">
    <property type="entry name" value="C2H2-2nd_BIRD-IDD"/>
</dbReference>
<evidence type="ECO:0000256" key="10">
    <source>
        <dbReference type="PROSITE-ProRule" id="PRU00042"/>
    </source>
</evidence>
<reference evidence="13" key="1">
    <citation type="journal article" date="2017" name="Gigascience">
        <title>The genome draft of coconut (Cocos nucifera).</title>
        <authorList>
            <person name="Xiao Y."/>
            <person name="Xu P."/>
            <person name="Fan H."/>
            <person name="Baudouin L."/>
            <person name="Xia W."/>
            <person name="Bocs S."/>
            <person name="Xu J."/>
            <person name="Li Q."/>
            <person name="Guo A."/>
            <person name="Zhou L."/>
            <person name="Li J."/>
            <person name="Wu Y."/>
            <person name="Ma Z."/>
            <person name="Armero A."/>
            <person name="Issali A.E."/>
            <person name="Liu N."/>
            <person name="Peng M."/>
            <person name="Yang Y."/>
        </authorList>
    </citation>
    <scope>NUCLEOTIDE SEQUENCE</scope>
    <source>
        <tissue evidence="13">Spear leaf of Hainan Tall coconut</tissue>
    </source>
</reference>
<dbReference type="PANTHER" id="PTHR10593">
    <property type="entry name" value="SERINE/THREONINE-PROTEIN KINASE RIO"/>
    <property type="match status" value="1"/>
</dbReference>
<name>A0A8K0I9U3_COCNU</name>
<dbReference type="SMART" id="SM00355">
    <property type="entry name" value="ZnF_C2H2"/>
    <property type="match status" value="3"/>
</dbReference>
<dbReference type="GO" id="GO:0005634">
    <property type="term" value="C:nucleus"/>
    <property type="evidence" value="ECO:0007669"/>
    <property type="project" value="TreeGrafter"/>
</dbReference>
<dbReference type="PANTHER" id="PTHR10593:SF236">
    <property type="entry name" value="PROTEIN INDETERMINATE-DOMAIN 11"/>
    <property type="match status" value="1"/>
</dbReference>
<dbReference type="Pfam" id="PF22995">
    <property type="entry name" value="C2CH-3rd_BIRD-IDD"/>
    <property type="match status" value="1"/>
</dbReference>
<evidence type="ECO:0000259" key="12">
    <source>
        <dbReference type="PROSITE" id="PS50157"/>
    </source>
</evidence>
<dbReference type="InterPro" id="IPR036236">
    <property type="entry name" value="Znf_C2H2_sf"/>
</dbReference>
<protein>
    <recommendedName>
        <fullName evidence="8">Protein EARLY HEADING DATE 2</fullName>
    </recommendedName>
    <alternativeName>
        <fullName evidence="9">Protein RICE INDETERMINATE 1</fullName>
    </alternativeName>
</protein>
<dbReference type="InterPro" id="IPR013087">
    <property type="entry name" value="Znf_C2H2_type"/>
</dbReference>
<keyword evidence="3 10" id="KW-0863">Zinc-finger</keyword>